<evidence type="ECO:0000313" key="2">
    <source>
        <dbReference type="Proteomes" id="UP000184501"/>
    </source>
</evidence>
<keyword evidence="2" id="KW-1185">Reference proteome</keyword>
<dbReference type="EMBL" id="FQVN01000015">
    <property type="protein sequence ID" value="SHG86878.1"/>
    <property type="molecule type" value="Genomic_DNA"/>
</dbReference>
<dbReference type="AlphaFoldDB" id="A0A1M5NBK8"/>
<accession>A0A1M5NBK8</accession>
<name>A0A1M5NBK8_STRHI</name>
<dbReference type="InterPro" id="IPR050490">
    <property type="entry name" value="Bact_solute-bd_prot1"/>
</dbReference>
<gene>
    <name evidence="1" type="ORF">SAMN05444320_11572</name>
</gene>
<reference evidence="1 2" key="1">
    <citation type="submission" date="2016-11" db="EMBL/GenBank/DDBJ databases">
        <authorList>
            <person name="Jaros S."/>
            <person name="Januszkiewicz K."/>
            <person name="Wedrychowicz H."/>
        </authorList>
    </citation>
    <scope>NUCLEOTIDE SEQUENCE [LARGE SCALE GENOMIC DNA]</scope>
    <source>
        <strain evidence="1 2">DSM 44523</strain>
    </source>
</reference>
<dbReference type="Pfam" id="PF01547">
    <property type="entry name" value="SBP_bac_1"/>
    <property type="match status" value="1"/>
</dbReference>
<evidence type="ECO:0000313" key="1">
    <source>
        <dbReference type="EMBL" id="SHG86878.1"/>
    </source>
</evidence>
<dbReference type="OrthoDB" id="7937990at2"/>
<dbReference type="RefSeq" id="WP_143174476.1">
    <property type="nucleotide sequence ID" value="NZ_FQVN01000015.1"/>
</dbReference>
<dbReference type="Proteomes" id="UP000184501">
    <property type="component" value="Unassembled WGS sequence"/>
</dbReference>
<dbReference type="STRING" id="2017.SAMN05444320_11572"/>
<dbReference type="PANTHER" id="PTHR43649">
    <property type="entry name" value="ARABINOSE-BINDING PROTEIN-RELATED"/>
    <property type="match status" value="1"/>
</dbReference>
<sequence length="468" mass="50060">MFRNARPGRVASWGRVRAVVLAVVAVLAVVPLSASSCVPGARSAAARPVDRAPHEVRTDPAALGDVTLVVWDQEVRGGQEKQITALNEAFHRRYPNITVRRVARSFADLRDTARLALTGDDPPDVLQVNNGRQDMGAFVRAGLLRPLTGEAAAYGWESRFPQQVLQLCRYPDAGDLLGEGRLHGLPQTGELVGIYYNRAILAELGLTPPRTWAEFDAALATAKRAGRLPIQFGNLDKSTGIHLLGLALHRFVRPEDETALATGRPGASWSTPATEAAARLLVEWVDRGYLPEGFAGVHSDDSWAAFGRGEGLFHVGGSWLVPDLSAAMGDNVGFMLPPSSDGTTGRPVVTGGTGLPFAVSARSRHPDAAAAYLDFITSPEAMTVLARTRNLPATPPKADRPADLLGTVITGWENVTSSGVLVPYLDYATNTAYETIGDSVERLLAKAIPVPMFLEALQADRDADRGGR</sequence>
<organism evidence="1 2">
    <name type="scientific">Streptoalloteichus hindustanus</name>
    <dbReference type="NCBI Taxonomy" id="2017"/>
    <lineage>
        <taxon>Bacteria</taxon>
        <taxon>Bacillati</taxon>
        <taxon>Actinomycetota</taxon>
        <taxon>Actinomycetes</taxon>
        <taxon>Pseudonocardiales</taxon>
        <taxon>Pseudonocardiaceae</taxon>
        <taxon>Streptoalloteichus</taxon>
    </lineage>
</organism>
<dbReference type="SUPFAM" id="SSF53850">
    <property type="entry name" value="Periplasmic binding protein-like II"/>
    <property type="match status" value="1"/>
</dbReference>
<dbReference type="PANTHER" id="PTHR43649:SF12">
    <property type="entry name" value="DIACETYLCHITOBIOSE BINDING PROTEIN DASA"/>
    <property type="match status" value="1"/>
</dbReference>
<dbReference type="Gene3D" id="3.40.190.10">
    <property type="entry name" value="Periplasmic binding protein-like II"/>
    <property type="match status" value="1"/>
</dbReference>
<dbReference type="InterPro" id="IPR006059">
    <property type="entry name" value="SBP"/>
</dbReference>
<protein>
    <submittedName>
        <fullName evidence="1">Carbohydrate ABC transporter substrate-binding protein, CUT1 family</fullName>
    </submittedName>
</protein>
<proteinExistence type="predicted"/>